<name>A0A1S9T592_BACMY</name>
<sequence length="76" mass="8637">MIKTKDQIEKIVKEIHQNIDFSGVVLIKKDDDIIYENSFGYANRSECINNTLQTRFGIASGCKLFTAIIKGQDLKN</sequence>
<dbReference type="Proteomes" id="UP000190696">
    <property type="component" value="Unassembled WGS sequence"/>
</dbReference>
<dbReference type="InterPro" id="IPR012338">
    <property type="entry name" value="Beta-lactam/transpept-like"/>
</dbReference>
<evidence type="ECO:0000313" key="2">
    <source>
        <dbReference type="Proteomes" id="UP000190696"/>
    </source>
</evidence>
<evidence type="ECO:0000313" key="1">
    <source>
        <dbReference type="EMBL" id="OOR05174.1"/>
    </source>
</evidence>
<dbReference type="EMBL" id="MUAI01000017">
    <property type="protein sequence ID" value="OOR05174.1"/>
    <property type="molecule type" value="Genomic_DNA"/>
</dbReference>
<dbReference type="SUPFAM" id="SSF56601">
    <property type="entry name" value="beta-lactamase/transpeptidase-like"/>
    <property type="match status" value="1"/>
</dbReference>
<dbReference type="AlphaFoldDB" id="A0A1S9T592"/>
<dbReference type="Gene3D" id="3.40.710.10">
    <property type="entry name" value="DD-peptidase/beta-lactamase superfamily"/>
    <property type="match status" value="1"/>
</dbReference>
<accession>A0A1S9T592</accession>
<protein>
    <submittedName>
        <fullName evidence="1">Penicillin-binding protein</fullName>
    </submittedName>
</protein>
<reference evidence="1 2" key="1">
    <citation type="submission" date="2017-01" db="EMBL/GenBank/DDBJ databases">
        <title>Bacillus cereus isolates.</title>
        <authorList>
            <person name="Beno S.M."/>
        </authorList>
    </citation>
    <scope>NUCLEOTIDE SEQUENCE [LARGE SCALE GENOMIC DNA]</scope>
    <source>
        <strain evidence="1 2">FSL W7-1108</strain>
    </source>
</reference>
<organism evidence="1 2">
    <name type="scientific">Bacillus mycoides</name>
    <dbReference type="NCBI Taxonomy" id="1405"/>
    <lineage>
        <taxon>Bacteria</taxon>
        <taxon>Bacillati</taxon>
        <taxon>Bacillota</taxon>
        <taxon>Bacilli</taxon>
        <taxon>Bacillales</taxon>
        <taxon>Bacillaceae</taxon>
        <taxon>Bacillus</taxon>
        <taxon>Bacillus cereus group</taxon>
    </lineage>
</organism>
<gene>
    <name evidence="1" type="ORF">BW900_18770</name>
</gene>
<comment type="caution">
    <text evidence="1">The sequence shown here is derived from an EMBL/GenBank/DDBJ whole genome shotgun (WGS) entry which is preliminary data.</text>
</comment>
<proteinExistence type="predicted"/>